<accession>A0A3A3Z1S4</accession>
<dbReference type="RefSeq" id="WP_119950244.1">
    <property type="nucleotide sequence ID" value="NZ_QZEZ01000003.1"/>
</dbReference>
<gene>
    <name evidence="3" type="ORF">D5H78_09770</name>
</gene>
<proteinExistence type="predicted"/>
<name>A0A3A3Z1S4_9ACTN</name>
<evidence type="ECO:0000313" key="4">
    <source>
        <dbReference type="Proteomes" id="UP000265614"/>
    </source>
</evidence>
<feature type="compositionally biased region" description="Basic and acidic residues" evidence="1">
    <location>
        <begin position="81"/>
        <end position="91"/>
    </location>
</feature>
<protein>
    <recommendedName>
        <fullName evidence="5">Tetratricopeptide repeat protein</fullName>
    </recommendedName>
</protein>
<reference evidence="3 4" key="1">
    <citation type="submission" date="2018-09" db="EMBL/GenBank/DDBJ databases">
        <title>YIM 75000 draft genome.</title>
        <authorList>
            <person name="Tang S."/>
            <person name="Feng Y."/>
        </authorList>
    </citation>
    <scope>NUCLEOTIDE SEQUENCE [LARGE SCALE GENOMIC DNA]</scope>
    <source>
        <strain evidence="3 4">YIM 75000</strain>
    </source>
</reference>
<dbReference type="Proteomes" id="UP000265614">
    <property type="component" value="Unassembled WGS sequence"/>
</dbReference>
<feature type="region of interest" description="Disordered" evidence="1">
    <location>
        <begin position="71"/>
        <end position="91"/>
    </location>
</feature>
<keyword evidence="4" id="KW-1185">Reference proteome</keyword>
<evidence type="ECO:0000313" key="3">
    <source>
        <dbReference type="EMBL" id="RJK96487.1"/>
    </source>
</evidence>
<evidence type="ECO:0000256" key="2">
    <source>
        <dbReference type="SAM" id="Phobius"/>
    </source>
</evidence>
<dbReference type="EMBL" id="QZEZ01000003">
    <property type="protein sequence ID" value="RJK96487.1"/>
    <property type="molecule type" value="Genomic_DNA"/>
</dbReference>
<comment type="caution">
    <text evidence="3">The sequence shown here is derived from an EMBL/GenBank/DDBJ whole genome shotgun (WGS) entry which is preliminary data.</text>
</comment>
<feature type="transmembrane region" description="Helical" evidence="2">
    <location>
        <begin position="35"/>
        <end position="56"/>
    </location>
</feature>
<dbReference type="AlphaFoldDB" id="A0A3A3Z1S4"/>
<keyword evidence="2" id="KW-0472">Membrane</keyword>
<evidence type="ECO:0000256" key="1">
    <source>
        <dbReference type="SAM" id="MobiDB-lite"/>
    </source>
</evidence>
<dbReference type="OrthoDB" id="4485518at2"/>
<evidence type="ECO:0008006" key="5">
    <source>
        <dbReference type="Google" id="ProtNLM"/>
    </source>
</evidence>
<organism evidence="3 4">
    <name type="scientific">Vallicoccus soli</name>
    <dbReference type="NCBI Taxonomy" id="2339232"/>
    <lineage>
        <taxon>Bacteria</taxon>
        <taxon>Bacillati</taxon>
        <taxon>Actinomycetota</taxon>
        <taxon>Actinomycetes</taxon>
        <taxon>Motilibacterales</taxon>
        <taxon>Vallicoccaceae</taxon>
        <taxon>Vallicoccus</taxon>
    </lineage>
</organism>
<keyword evidence="2" id="KW-0812">Transmembrane</keyword>
<dbReference type="Gene3D" id="1.25.40.10">
    <property type="entry name" value="Tetratricopeptide repeat domain"/>
    <property type="match status" value="1"/>
</dbReference>
<sequence length="149" mass="16476">MNARRAALLLAVVLGVYLVVLGDRGLTLVRDGRPAFVLLGIGVLLFPVVGLWILVLEMRFGQATERLGRQLGEEGGLPEDELPRRPSGRVDRAAADAVFERRRAEVEAAPADWRAWFRLAVAYADAGDGSRARRAMRRAVVLHREHDGR</sequence>
<dbReference type="SUPFAM" id="SSF48452">
    <property type="entry name" value="TPR-like"/>
    <property type="match status" value="1"/>
</dbReference>
<keyword evidence="2" id="KW-1133">Transmembrane helix</keyword>
<dbReference type="InterPro" id="IPR011990">
    <property type="entry name" value="TPR-like_helical_dom_sf"/>
</dbReference>